<protein>
    <recommendedName>
        <fullName evidence="7">ADF-H domain-containing protein</fullName>
    </recommendedName>
</protein>
<dbReference type="GO" id="GO:0071933">
    <property type="term" value="F:Arp2/3 complex binding"/>
    <property type="evidence" value="ECO:0007669"/>
    <property type="project" value="InterPro"/>
</dbReference>
<reference evidence="8" key="1">
    <citation type="submission" date="2021-03" db="EMBL/GenBank/DDBJ databases">
        <title>Chromosome level genome of the anhydrobiotic midge Polypedilum vanderplanki.</title>
        <authorList>
            <person name="Yoshida Y."/>
            <person name="Kikawada T."/>
            <person name="Gusev O."/>
        </authorList>
    </citation>
    <scope>NUCLEOTIDE SEQUENCE</scope>
    <source>
        <strain evidence="8">NIAS01</strain>
        <tissue evidence="8">Whole body or cell culture</tissue>
    </source>
</reference>
<evidence type="ECO:0000259" key="7">
    <source>
        <dbReference type="PROSITE" id="PS51263"/>
    </source>
</evidence>
<dbReference type="CDD" id="cd11283">
    <property type="entry name" value="ADF_GMF-beta_like"/>
    <property type="match status" value="1"/>
</dbReference>
<comment type="caution">
    <text evidence="8">The sequence shown here is derived from an EMBL/GenBank/DDBJ whole genome shotgun (WGS) entry which is preliminary data.</text>
</comment>
<proteinExistence type="inferred from homology"/>
<dbReference type="EMBL" id="JADBJN010000002">
    <property type="protein sequence ID" value="KAG5675128.1"/>
    <property type="molecule type" value="Genomic_DNA"/>
</dbReference>
<dbReference type="PANTHER" id="PTHR11249">
    <property type="entry name" value="GLIAL FACTOR NATURATION FACTOR"/>
    <property type="match status" value="1"/>
</dbReference>
<comment type="similarity">
    <text evidence="3 6">Belongs to the actin-binding proteins ADF family. GMF subfamily.</text>
</comment>
<dbReference type="GO" id="GO:0030864">
    <property type="term" value="C:cortical actin cytoskeleton"/>
    <property type="evidence" value="ECO:0007669"/>
    <property type="project" value="TreeGrafter"/>
</dbReference>
<dbReference type="Gene3D" id="3.40.20.10">
    <property type="entry name" value="Severin"/>
    <property type="match status" value="1"/>
</dbReference>
<dbReference type="PANTHER" id="PTHR11249:SF2">
    <property type="entry name" value="GLIA MATURATION FACTOR"/>
    <property type="match status" value="1"/>
</dbReference>
<dbReference type="Proteomes" id="UP001107558">
    <property type="component" value="Chromosome 2"/>
</dbReference>
<sequence>MCTIVPEVVEELKKFRFAKNNESSALILKVDREKQEIVIDELLENVTVEELQESLPSHQPRFIVYAYKMIHQDRISYPLCFIFYTPRDSQMELQMLYARSKLPLQKQADLTRSYEIREIEDFTEEWLISKLSKP</sequence>
<evidence type="ECO:0000256" key="6">
    <source>
        <dbReference type="PIRNR" id="PIRNR001788"/>
    </source>
</evidence>
<dbReference type="PROSITE" id="PS51263">
    <property type="entry name" value="ADF_H"/>
    <property type="match status" value="1"/>
</dbReference>
<organism evidence="8 9">
    <name type="scientific">Polypedilum vanderplanki</name>
    <name type="common">Sleeping chironomid midge</name>
    <dbReference type="NCBI Taxonomy" id="319348"/>
    <lineage>
        <taxon>Eukaryota</taxon>
        <taxon>Metazoa</taxon>
        <taxon>Ecdysozoa</taxon>
        <taxon>Arthropoda</taxon>
        <taxon>Hexapoda</taxon>
        <taxon>Insecta</taxon>
        <taxon>Pterygota</taxon>
        <taxon>Neoptera</taxon>
        <taxon>Endopterygota</taxon>
        <taxon>Diptera</taxon>
        <taxon>Nematocera</taxon>
        <taxon>Chironomoidea</taxon>
        <taxon>Chironomidae</taxon>
        <taxon>Chironominae</taxon>
        <taxon>Polypedilum</taxon>
        <taxon>Polypedilum</taxon>
    </lineage>
</organism>
<dbReference type="InterPro" id="IPR011171">
    <property type="entry name" value="GMF"/>
</dbReference>
<evidence type="ECO:0000256" key="3">
    <source>
        <dbReference type="ARBA" id="ARBA00010055"/>
    </source>
</evidence>
<dbReference type="GO" id="GO:0005634">
    <property type="term" value="C:nucleus"/>
    <property type="evidence" value="ECO:0007669"/>
    <property type="project" value="UniProtKB-SubCell"/>
</dbReference>
<dbReference type="PIRSF" id="PIRSF001788">
    <property type="entry name" value="GMF-beta"/>
    <property type="match status" value="1"/>
</dbReference>
<keyword evidence="5" id="KW-0539">Nucleus</keyword>
<dbReference type="GO" id="GO:0003779">
    <property type="term" value="F:actin binding"/>
    <property type="evidence" value="ECO:0007669"/>
    <property type="project" value="InterPro"/>
</dbReference>
<evidence type="ECO:0000256" key="5">
    <source>
        <dbReference type="ARBA" id="ARBA00023242"/>
    </source>
</evidence>
<gene>
    <name evidence="8" type="ORF">PVAND_005057</name>
</gene>
<accession>A0A9J6BZM8</accession>
<comment type="subcellular location">
    <subcellularLocation>
        <location evidence="2">Cytoplasm</location>
    </subcellularLocation>
    <subcellularLocation>
        <location evidence="1">Nucleus</location>
    </subcellularLocation>
</comment>
<dbReference type="GO" id="GO:0034316">
    <property type="term" value="P:negative regulation of Arp2/3 complex-mediated actin nucleation"/>
    <property type="evidence" value="ECO:0007669"/>
    <property type="project" value="TreeGrafter"/>
</dbReference>
<name>A0A9J6BZM8_POLVA</name>
<dbReference type="SUPFAM" id="SSF55753">
    <property type="entry name" value="Actin depolymerizing proteins"/>
    <property type="match status" value="1"/>
</dbReference>
<evidence type="ECO:0000256" key="2">
    <source>
        <dbReference type="ARBA" id="ARBA00004496"/>
    </source>
</evidence>
<dbReference type="SMART" id="SM00102">
    <property type="entry name" value="ADF"/>
    <property type="match status" value="1"/>
</dbReference>
<dbReference type="Pfam" id="PF00241">
    <property type="entry name" value="Cofilin_ADF"/>
    <property type="match status" value="1"/>
</dbReference>
<evidence type="ECO:0000313" key="8">
    <source>
        <dbReference type="EMBL" id="KAG5675128.1"/>
    </source>
</evidence>
<keyword evidence="9" id="KW-1185">Reference proteome</keyword>
<dbReference type="AlphaFoldDB" id="A0A9J6BZM8"/>
<dbReference type="InterPro" id="IPR029006">
    <property type="entry name" value="ADF-H/Gelsolin-like_dom_sf"/>
</dbReference>
<evidence type="ECO:0000256" key="1">
    <source>
        <dbReference type="ARBA" id="ARBA00004123"/>
    </source>
</evidence>
<keyword evidence="4" id="KW-0963">Cytoplasm</keyword>
<dbReference type="OrthoDB" id="3919494at2759"/>
<feature type="domain" description="ADF-H" evidence="7">
    <location>
        <begin position="1"/>
        <end position="132"/>
    </location>
</feature>
<evidence type="ECO:0000256" key="4">
    <source>
        <dbReference type="ARBA" id="ARBA00022490"/>
    </source>
</evidence>
<dbReference type="GO" id="GO:0071846">
    <property type="term" value="P:actin filament debranching"/>
    <property type="evidence" value="ECO:0007669"/>
    <property type="project" value="InterPro"/>
</dbReference>
<dbReference type="InterPro" id="IPR002108">
    <property type="entry name" value="ADF-H"/>
</dbReference>
<evidence type="ECO:0000313" key="9">
    <source>
        <dbReference type="Proteomes" id="UP001107558"/>
    </source>
</evidence>
<dbReference type="FunFam" id="3.40.20.10:FF:000026">
    <property type="entry name" value="Glia maturation factor"/>
    <property type="match status" value="1"/>
</dbReference>